<evidence type="ECO:0000313" key="3">
    <source>
        <dbReference type="EMBL" id="CAF3572479.1"/>
    </source>
</evidence>
<dbReference type="AlphaFoldDB" id="A0A813RXY8"/>
<reference evidence="2" key="1">
    <citation type="submission" date="2021-02" db="EMBL/GenBank/DDBJ databases">
        <authorList>
            <person name="Nowell W R."/>
        </authorList>
    </citation>
    <scope>NUCLEOTIDE SEQUENCE</scope>
</reference>
<accession>A0A813RXY8</accession>
<name>A0A813RXY8_9BILA</name>
<dbReference type="Proteomes" id="UP000681722">
    <property type="component" value="Unassembled WGS sequence"/>
</dbReference>
<dbReference type="OrthoDB" id="2325716at2759"/>
<dbReference type="PANTHER" id="PTHR19871:SF14">
    <property type="entry name" value="DUF4062 DOMAIN-CONTAINING PROTEIN"/>
    <property type="match status" value="1"/>
</dbReference>
<dbReference type="Pfam" id="PF13271">
    <property type="entry name" value="DUF4062"/>
    <property type="match status" value="1"/>
</dbReference>
<dbReference type="PANTHER" id="PTHR19871">
    <property type="entry name" value="BETA TRANSDUCIN-RELATED PROTEIN"/>
    <property type="match status" value="1"/>
</dbReference>
<dbReference type="Proteomes" id="UP000663829">
    <property type="component" value="Unassembled WGS sequence"/>
</dbReference>
<keyword evidence="4" id="KW-1185">Reference proteome</keyword>
<gene>
    <name evidence="2" type="ORF">GPM918_LOCUS2866</name>
    <name evidence="3" type="ORF">SRO942_LOCUS2866</name>
</gene>
<dbReference type="EMBL" id="CAJNOQ010000330">
    <property type="protein sequence ID" value="CAF0788427.1"/>
    <property type="molecule type" value="Genomic_DNA"/>
</dbReference>
<organism evidence="2 4">
    <name type="scientific">Didymodactylos carnosus</name>
    <dbReference type="NCBI Taxonomy" id="1234261"/>
    <lineage>
        <taxon>Eukaryota</taxon>
        <taxon>Metazoa</taxon>
        <taxon>Spiralia</taxon>
        <taxon>Gnathifera</taxon>
        <taxon>Rotifera</taxon>
        <taxon>Eurotatoria</taxon>
        <taxon>Bdelloidea</taxon>
        <taxon>Philodinida</taxon>
        <taxon>Philodinidae</taxon>
        <taxon>Didymodactylos</taxon>
    </lineage>
</organism>
<dbReference type="InterPro" id="IPR025139">
    <property type="entry name" value="DUF4062"/>
</dbReference>
<sequence length="262" mass="30753">MPEPMLTDEQENELIRQVFNGKLDNLPNLSSKIVRIFTSSTFTDTSMERNTLMQETYPKLKEYCREKHGLEFQVVDMRWGVRDEATDDHKTTELCMQEIDNCQRVSVGPNFVVFLGQKYGYRPLPTKIEEKEFGMITSVSAKEDARLLNQWFKLDTNNMPSLFVLQPVSSIFTNFTNKAQPRLMEEDQTQWWETMGKLSRAVRFAAMELFKQGLFTQFDNHRYNWSVTEQEVVRGILNAKDNEDHTLAFIREIRNINVSLLR</sequence>
<feature type="domain" description="DUF4062" evidence="1">
    <location>
        <begin position="35"/>
        <end position="122"/>
    </location>
</feature>
<proteinExistence type="predicted"/>
<evidence type="ECO:0000259" key="1">
    <source>
        <dbReference type="Pfam" id="PF13271"/>
    </source>
</evidence>
<protein>
    <recommendedName>
        <fullName evidence="1">DUF4062 domain-containing protein</fullName>
    </recommendedName>
</protein>
<dbReference type="EMBL" id="CAJOBC010000330">
    <property type="protein sequence ID" value="CAF3572479.1"/>
    <property type="molecule type" value="Genomic_DNA"/>
</dbReference>
<dbReference type="InterPro" id="IPR052752">
    <property type="entry name" value="NACHT-WD_repeat"/>
</dbReference>
<evidence type="ECO:0000313" key="2">
    <source>
        <dbReference type="EMBL" id="CAF0788427.1"/>
    </source>
</evidence>
<evidence type="ECO:0000313" key="4">
    <source>
        <dbReference type="Proteomes" id="UP000663829"/>
    </source>
</evidence>
<comment type="caution">
    <text evidence="2">The sequence shown here is derived from an EMBL/GenBank/DDBJ whole genome shotgun (WGS) entry which is preliminary data.</text>
</comment>